<dbReference type="Proteomes" id="UP001567538">
    <property type="component" value="Unassembled WGS sequence"/>
</dbReference>
<dbReference type="EMBL" id="JBEAFC010000005">
    <property type="protein sequence ID" value="KAL1555735.1"/>
    <property type="molecule type" value="Genomic_DNA"/>
</dbReference>
<dbReference type="InterPro" id="IPR001806">
    <property type="entry name" value="Small_GTPase"/>
</dbReference>
<dbReference type="FunFam" id="3.40.50.300:FF:000586">
    <property type="entry name" value="Rab family GTPase"/>
    <property type="match status" value="1"/>
</dbReference>
<reference evidence="5 6" key="1">
    <citation type="submission" date="2024-06" db="EMBL/GenBank/DDBJ databases">
        <title>A chromosome level genome sequence of Diviner's sage (Salvia divinorum).</title>
        <authorList>
            <person name="Ford S.A."/>
            <person name="Ro D.-K."/>
            <person name="Ness R.W."/>
            <person name="Phillips M.A."/>
        </authorList>
    </citation>
    <scope>NUCLEOTIDE SEQUENCE [LARGE SCALE GENOMIC DNA]</scope>
    <source>
        <strain evidence="5">SAF-2024a</strain>
        <tissue evidence="5">Leaf</tissue>
    </source>
</reference>
<dbReference type="NCBIfam" id="TIGR00231">
    <property type="entry name" value="small_GTP"/>
    <property type="match status" value="1"/>
</dbReference>
<keyword evidence="6" id="KW-1185">Reference proteome</keyword>
<comment type="caution">
    <text evidence="5">The sequence shown here is derived from an EMBL/GenBank/DDBJ whole genome shotgun (WGS) entry which is preliminary data.</text>
</comment>
<name>A0ABD1HH07_SALDI</name>
<dbReference type="SUPFAM" id="SSF52540">
    <property type="entry name" value="P-loop containing nucleoside triphosphate hydrolases"/>
    <property type="match status" value="1"/>
</dbReference>
<dbReference type="AlphaFoldDB" id="A0ABD1HH07"/>
<dbReference type="Pfam" id="PF00071">
    <property type="entry name" value="Ras"/>
    <property type="match status" value="1"/>
</dbReference>
<dbReference type="PROSITE" id="PS51419">
    <property type="entry name" value="RAB"/>
    <property type="match status" value="1"/>
</dbReference>
<protein>
    <submittedName>
        <fullName evidence="5">Ras-related protein RABB1c</fullName>
    </submittedName>
</protein>
<evidence type="ECO:0000313" key="6">
    <source>
        <dbReference type="Proteomes" id="UP001567538"/>
    </source>
</evidence>
<accession>A0ABD1HH07</accession>
<comment type="subcellular location">
    <subcellularLocation>
        <location evidence="1">Endomembrane system</location>
    </subcellularLocation>
</comment>
<dbReference type="GO" id="GO:0000166">
    <property type="term" value="F:nucleotide binding"/>
    <property type="evidence" value="ECO:0007669"/>
    <property type="project" value="UniProtKB-KW"/>
</dbReference>
<evidence type="ECO:0000256" key="4">
    <source>
        <dbReference type="ARBA" id="ARBA00023136"/>
    </source>
</evidence>
<dbReference type="GO" id="GO:0012505">
    <property type="term" value="C:endomembrane system"/>
    <property type="evidence" value="ECO:0007669"/>
    <property type="project" value="UniProtKB-SubCell"/>
</dbReference>
<sequence>MSSKYDYLFKFIIIGDTGVGKSCLLMQFIGRGYRPVHDFTIGSEFGSKNIKIKNKNVKLHIWDTAGQETFRSLTRSFYRGAVGVLVVYDITRRETFDNIPSWLEDVRKYIDVSTRIMLIGSKCELDDRRAVSIEEGELFAMMNGLQFMEVSAKTTQNVNQAFVRTAETIYRNFEDGVFDLPNEESGIKIGGDYGLLERYGVGACCRLG</sequence>
<dbReference type="Gene3D" id="3.40.50.300">
    <property type="entry name" value="P-loop containing nucleotide triphosphate hydrolases"/>
    <property type="match status" value="1"/>
</dbReference>
<dbReference type="InterPro" id="IPR005225">
    <property type="entry name" value="Small_GTP-bd"/>
</dbReference>
<keyword evidence="3" id="KW-0547">Nucleotide-binding</keyword>
<dbReference type="PROSITE" id="PS51421">
    <property type="entry name" value="RAS"/>
    <property type="match status" value="1"/>
</dbReference>
<evidence type="ECO:0000256" key="3">
    <source>
        <dbReference type="ARBA" id="ARBA00022741"/>
    </source>
</evidence>
<dbReference type="PRINTS" id="PR00449">
    <property type="entry name" value="RASTRNSFRMNG"/>
</dbReference>
<dbReference type="SMART" id="SM00173">
    <property type="entry name" value="RAS"/>
    <property type="match status" value="1"/>
</dbReference>
<comment type="similarity">
    <text evidence="2">Belongs to the small GTPase superfamily. Rab family.</text>
</comment>
<proteinExistence type="inferred from homology"/>
<gene>
    <name evidence="5" type="primary">RABB1C</name>
    <name evidence="5" type="ORF">AAHA92_11438</name>
</gene>
<evidence type="ECO:0000256" key="1">
    <source>
        <dbReference type="ARBA" id="ARBA00004308"/>
    </source>
</evidence>
<dbReference type="PANTHER" id="PTHR47979">
    <property type="entry name" value="DRAB11-RELATED"/>
    <property type="match status" value="1"/>
</dbReference>
<dbReference type="PROSITE" id="PS51420">
    <property type="entry name" value="RHO"/>
    <property type="match status" value="1"/>
</dbReference>
<dbReference type="InterPro" id="IPR027417">
    <property type="entry name" value="P-loop_NTPase"/>
</dbReference>
<dbReference type="SMART" id="SM00175">
    <property type="entry name" value="RAB"/>
    <property type="match status" value="1"/>
</dbReference>
<organism evidence="5 6">
    <name type="scientific">Salvia divinorum</name>
    <name type="common">Maria pastora</name>
    <name type="synonym">Diviner's sage</name>
    <dbReference type="NCBI Taxonomy" id="28513"/>
    <lineage>
        <taxon>Eukaryota</taxon>
        <taxon>Viridiplantae</taxon>
        <taxon>Streptophyta</taxon>
        <taxon>Embryophyta</taxon>
        <taxon>Tracheophyta</taxon>
        <taxon>Spermatophyta</taxon>
        <taxon>Magnoliopsida</taxon>
        <taxon>eudicotyledons</taxon>
        <taxon>Gunneridae</taxon>
        <taxon>Pentapetalae</taxon>
        <taxon>asterids</taxon>
        <taxon>lamiids</taxon>
        <taxon>Lamiales</taxon>
        <taxon>Lamiaceae</taxon>
        <taxon>Nepetoideae</taxon>
        <taxon>Mentheae</taxon>
        <taxon>Salviinae</taxon>
        <taxon>Salvia</taxon>
        <taxon>Salvia subgen. Calosphace</taxon>
    </lineage>
</organism>
<dbReference type="SMART" id="SM00174">
    <property type="entry name" value="RHO"/>
    <property type="match status" value="1"/>
</dbReference>
<dbReference type="InterPro" id="IPR050209">
    <property type="entry name" value="Rab_GTPases_membrane_traffic"/>
</dbReference>
<evidence type="ECO:0000256" key="2">
    <source>
        <dbReference type="ARBA" id="ARBA00006270"/>
    </source>
</evidence>
<dbReference type="SMART" id="SM00176">
    <property type="entry name" value="RAN"/>
    <property type="match status" value="1"/>
</dbReference>
<evidence type="ECO:0000313" key="5">
    <source>
        <dbReference type="EMBL" id="KAL1555735.1"/>
    </source>
</evidence>
<keyword evidence="4" id="KW-0472">Membrane</keyword>